<evidence type="ECO:0000313" key="1">
    <source>
        <dbReference type="EMBL" id="MCT7980640.1"/>
    </source>
</evidence>
<dbReference type="Proteomes" id="UP001525961">
    <property type="component" value="Unassembled WGS sequence"/>
</dbReference>
<comment type="caution">
    <text evidence="1">The sequence shown here is derived from an EMBL/GenBank/DDBJ whole genome shotgun (WGS) entry which is preliminary data.</text>
</comment>
<dbReference type="EMBL" id="JAMXFA010000041">
    <property type="protein sequence ID" value="MCT7980640.1"/>
    <property type="molecule type" value="Genomic_DNA"/>
</dbReference>
<evidence type="ECO:0000313" key="2">
    <source>
        <dbReference type="Proteomes" id="UP001525961"/>
    </source>
</evidence>
<dbReference type="RefSeq" id="WP_261236993.1">
    <property type="nucleotide sequence ID" value="NZ_JAMXFA010000041.1"/>
</dbReference>
<protein>
    <submittedName>
        <fullName evidence="1">Uncharacterized protein</fullName>
    </submittedName>
</protein>
<keyword evidence="2" id="KW-1185">Reference proteome</keyword>
<proteinExistence type="predicted"/>
<sequence length="84" mass="9822">MGSICQTIHLYPSEWGNKNIYPSLDIRNKKAQNTEHGWSRWRGDKMDGVMDTNESHPIYVSNQGPIKTRKILTMEGGWYRFHGR</sequence>
<name>A0ABT2NFZ9_9CYAN</name>
<accession>A0ABT2NFZ9</accession>
<gene>
    <name evidence="1" type="ORF">NG792_23220</name>
</gene>
<organism evidence="1 2">
    <name type="scientific">Laspinema olomoucense D3b</name>
    <dbReference type="NCBI Taxonomy" id="2953688"/>
    <lineage>
        <taxon>Bacteria</taxon>
        <taxon>Bacillati</taxon>
        <taxon>Cyanobacteriota</taxon>
        <taxon>Cyanophyceae</taxon>
        <taxon>Oscillatoriophycideae</taxon>
        <taxon>Oscillatoriales</taxon>
        <taxon>Laspinemataceae</taxon>
        <taxon>Laspinema</taxon>
        <taxon>Laspinema olomoucense</taxon>
    </lineage>
</organism>
<reference evidence="1 2" key="1">
    <citation type="journal article" date="2022" name="Front. Microbiol.">
        <title>High genomic differentiation and limited gene flow indicate recent cryptic speciation within the genus Laspinema (cyanobacteria).</title>
        <authorList>
            <person name="Stanojkovic A."/>
            <person name="Skoupy S."/>
            <person name="Skaloud P."/>
            <person name="Dvorak P."/>
        </authorList>
    </citation>
    <scope>NUCLEOTIDE SEQUENCE [LARGE SCALE GENOMIC DNA]</scope>
    <source>
        <strain evidence="1 2">D3b</strain>
    </source>
</reference>